<proteinExistence type="predicted"/>
<organism evidence="3 4">
    <name type="scientific">Pseudothauera rhizosphaerae</name>
    <dbReference type="NCBI Taxonomy" id="2565932"/>
    <lineage>
        <taxon>Bacteria</taxon>
        <taxon>Pseudomonadati</taxon>
        <taxon>Pseudomonadota</taxon>
        <taxon>Betaproteobacteria</taxon>
        <taxon>Rhodocyclales</taxon>
        <taxon>Zoogloeaceae</taxon>
        <taxon>Pseudothauera</taxon>
    </lineage>
</organism>
<name>A0A4S4ATY8_9RHOO</name>
<sequence>MHPFRSFARRIGFPFCIALLAGSAWAQATVAIVRSAAGPVEVVQIADGLDTPWSLAFLPDGRMLVTERPGRLRIVARDGSLSAPLAGVPAVYGRGQGGLLDVVLGPDFATDRRIWFSYAEPTARGARTAVARAVLDLDGLRLTNVERIFAQNDDPSGGNHWGSRLVFGRDGLLYVTLGDRFNHRDRAQDLDSHLGKVVRIAPDGSVPPDNPFVGRPGALPETWSYGHRNVQGAALHPQTGALWAHEHGPQGGDEVNIVRRGRNYGWPVVTYGREYVTGFRIGEGTARADVEAPLTQWTPSIAPSGMAFYTGDAFPRWRGSLFVGALRGSMLVRLALDGERVVGEERLLGELGHRIRDVRQGPDGLLYLLDETDGRILRLQPARP</sequence>
<keyword evidence="4" id="KW-1185">Reference proteome</keyword>
<gene>
    <name evidence="3" type="ORF">E6O51_04875</name>
</gene>
<dbReference type="InterPro" id="IPR012938">
    <property type="entry name" value="Glc/Sorbosone_DH"/>
</dbReference>
<evidence type="ECO:0000259" key="2">
    <source>
        <dbReference type="Pfam" id="PF07995"/>
    </source>
</evidence>
<evidence type="ECO:0000313" key="4">
    <source>
        <dbReference type="Proteomes" id="UP000307956"/>
    </source>
</evidence>
<dbReference type="Pfam" id="PF07995">
    <property type="entry name" value="GSDH"/>
    <property type="match status" value="1"/>
</dbReference>
<dbReference type="RefSeq" id="WP_136383848.1">
    <property type="nucleotide sequence ID" value="NZ_SSOD01000003.1"/>
</dbReference>
<keyword evidence="1" id="KW-0732">Signal</keyword>
<dbReference type="PANTHER" id="PTHR19328:SF75">
    <property type="entry name" value="ALDOSE SUGAR DEHYDROGENASE YLII"/>
    <property type="match status" value="1"/>
</dbReference>
<dbReference type="InterPro" id="IPR011041">
    <property type="entry name" value="Quinoprot_gluc/sorb_DH_b-prop"/>
</dbReference>
<feature type="signal peptide" evidence="1">
    <location>
        <begin position="1"/>
        <end position="26"/>
    </location>
</feature>
<dbReference type="Proteomes" id="UP000307956">
    <property type="component" value="Unassembled WGS sequence"/>
</dbReference>
<protein>
    <submittedName>
        <fullName evidence="3">PQQ-dependent sugar dehydrogenase</fullName>
    </submittedName>
</protein>
<feature type="chain" id="PRO_5020653021" evidence="1">
    <location>
        <begin position="27"/>
        <end position="384"/>
    </location>
</feature>
<dbReference type="EMBL" id="SSOD01000003">
    <property type="protein sequence ID" value="THF63397.1"/>
    <property type="molecule type" value="Genomic_DNA"/>
</dbReference>
<dbReference type="OrthoDB" id="9770043at2"/>
<accession>A0A4S4ATY8</accession>
<dbReference type="PANTHER" id="PTHR19328">
    <property type="entry name" value="HEDGEHOG-INTERACTING PROTEIN"/>
    <property type="match status" value="1"/>
</dbReference>
<feature type="domain" description="Glucose/Sorbosone dehydrogenase" evidence="2">
    <location>
        <begin position="49"/>
        <end position="378"/>
    </location>
</feature>
<comment type="caution">
    <text evidence="3">The sequence shown here is derived from an EMBL/GenBank/DDBJ whole genome shotgun (WGS) entry which is preliminary data.</text>
</comment>
<dbReference type="AlphaFoldDB" id="A0A4S4ATY8"/>
<dbReference type="Gene3D" id="2.120.10.30">
    <property type="entry name" value="TolB, C-terminal domain"/>
    <property type="match status" value="1"/>
</dbReference>
<dbReference type="SUPFAM" id="SSF50952">
    <property type="entry name" value="Soluble quinoprotein glucose dehydrogenase"/>
    <property type="match status" value="1"/>
</dbReference>
<evidence type="ECO:0000313" key="3">
    <source>
        <dbReference type="EMBL" id="THF63397.1"/>
    </source>
</evidence>
<reference evidence="3 4" key="1">
    <citation type="submission" date="2019-04" db="EMBL/GenBank/DDBJ databases">
        <title>Azoarcus rhizosphaerae sp. nov. isolated from rhizosphere of Ficus religiosa.</title>
        <authorList>
            <person name="Lin S.-Y."/>
            <person name="Hameed A."/>
            <person name="Hsu Y.-H."/>
            <person name="Young C.-C."/>
        </authorList>
    </citation>
    <scope>NUCLEOTIDE SEQUENCE [LARGE SCALE GENOMIC DNA]</scope>
    <source>
        <strain evidence="3 4">CC-YHH848</strain>
    </source>
</reference>
<dbReference type="InterPro" id="IPR011042">
    <property type="entry name" value="6-blade_b-propeller_TolB-like"/>
</dbReference>
<evidence type="ECO:0000256" key="1">
    <source>
        <dbReference type="SAM" id="SignalP"/>
    </source>
</evidence>